<comment type="caution">
    <text evidence="2">The sequence shown here is derived from an EMBL/GenBank/DDBJ whole genome shotgun (WGS) entry which is preliminary data.</text>
</comment>
<name>A0ABN9SQG9_9DINO</name>
<feature type="region of interest" description="Disordered" evidence="1">
    <location>
        <begin position="432"/>
        <end position="458"/>
    </location>
</feature>
<evidence type="ECO:0000313" key="3">
    <source>
        <dbReference type="Proteomes" id="UP001189429"/>
    </source>
</evidence>
<feature type="non-terminal residue" evidence="2">
    <location>
        <position position="1"/>
    </location>
</feature>
<organism evidence="2 3">
    <name type="scientific">Prorocentrum cordatum</name>
    <dbReference type="NCBI Taxonomy" id="2364126"/>
    <lineage>
        <taxon>Eukaryota</taxon>
        <taxon>Sar</taxon>
        <taxon>Alveolata</taxon>
        <taxon>Dinophyceae</taxon>
        <taxon>Prorocentrales</taxon>
        <taxon>Prorocentraceae</taxon>
        <taxon>Prorocentrum</taxon>
    </lineage>
</organism>
<dbReference type="EMBL" id="CAUYUJ010012470">
    <property type="protein sequence ID" value="CAK0834017.1"/>
    <property type="molecule type" value="Genomic_DNA"/>
</dbReference>
<keyword evidence="3" id="KW-1185">Reference proteome</keyword>
<dbReference type="Gene3D" id="3.90.228.10">
    <property type="match status" value="1"/>
</dbReference>
<sequence>SVAIWPEPAVPHRHPLLEPSRAYPSYMAVGARDRDGDNAIKDGRGWAMRRGHCRRLRGDLGRESQRGRATFARSLNRCCRRHSRSARDGPGRLRERRALSSAVLLRCVGDWQLAEEEYPPWSEESTDAGCAYSLCGGGEGGDASAASVCSVVDSADSATTGDWELVEPPQPRLERSASAPVTAREFGAAEASRNRALVPLRAWRRVSLTNAQVTRSHGRARCWRWLLAVELTEHIAALASARKSSATPLRQRRFLREDRLAQTLRTPFDCLRLQFLDEHGQALRTRIGQHLGVHPQMVKLTNAPVGPDPVARFMDAKARLKDCKLLPVYHGTDSRNFQSIFSRGLLIPGRGNELRVAHGSVHGRGIYTAVLENPGRSFSYSGESRSLLVCACLEGGRNSDVHLKRVFGTIVVFDPDRVVPMFVAHDPYRSAPGCAPRGDPPPPPERAGAARAARRRARAAARRAVAAAAAAAPRLRAHCARRAARRRRT</sequence>
<accession>A0ABN9SQG9</accession>
<proteinExistence type="predicted"/>
<dbReference type="SUPFAM" id="SSF56399">
    <property type="entry name" value="ADP-ribosylation"/>
    <property type="match status" value="1"/>
</dbReference>
<evidence type="ECO:0000256" key="1">
    <source>
        <dbReference type="SAM" id="MobiDB-lite"/>
    </source>
</evidence>
<evidence type="ECO:0008006" key="4">
    <source>
        <dbReference type="Google" id="ProtNLM"/>
    </source>
</evidence>
<protein>
    <recommendedName>
        <fullName evidence="4">Poly [ADP-ribose] polymerase</fullName>
    </recommendedName>
</protein>
<evidence type="ECO:0000313" key="2">
    <source>
        <dbReference type="EMBL" id="CAK0834017.1"/>
    </source>
</evidence>
<reference evidence="2" key="1">
    <citation type="submission" date="2023-10" db="EMBL/GenBank/DDBJ databases">
        <authorList>
            <person name="Chen Y."/>
            <person name="Shah S."/>
            <person name="Dougan E. K."/>
            <person name="Thang M."/>
            <person name="Chan C."/>
        </authorList>
    </citation>
    <scope>NUCLEOTIDE SEQUENCE [LARGE SCALE GENOMIC DNA]</scope>
</reference>
<gene>
    <name evidence="2" type="ORF">PCOR1329_LOCUS31547</name>
</gene>
<dbReference type="Proteomes" id="UP001189429">
    <property type="component" value="Unassembled WGS sequence"/>
</dbReference>